<evidence type="ECO:0000313" key="3">
    <source>
        <dbReference type="Proteomes" id="UP000324800"/>
    </source>
</evidence>
<evidence type="ECO:0000256" key="1">
    <source>
        <dbReference type="SAM" id="MobiDB-lite"/>
    </source>
</evidence>
<gene>
    <name evidence="2" type="ORF">EZS28_006860</name>
</gene>
<sequence>MNLAMEQSLQVIGHVKQPALKDRLIDWFIQVKVKNCELWTSSQSRWKVFVLWMGKQQLPLPETRKLRNKEPIIPPDKCTSITQTTSKDECPCPQPSDPETEEDSSGSIKARLYCGNEQVNE</sequence>
<organism evidence="2 3">
    <name type="scientific">Streblomastix strix</name>
    <dbReference type="NCBI Taxonomy" id="222440"/>
    <lineage>
        <taxon>Eukaryota</taxon>
        <taxon>Metamonada</taxon>
        <taxon>Preaxostyla</taxon>
        <taxon>Oxymonadida</taxon>
        <taxon>Streblomastigidae</taxon>
        <taxon>Streblomastix</taxon>
    </lineage>
</organism>
<evidence type="ECO:0000313" key="2">
    <source>
        <dbReference type="EMBL" id="KAA6397609.1"/>
    </source>
</evidence>
<name>A0A5J4WU00_9EUKA</name>
<dbReference type="EMBL" id="SNRW01001139">
    <property type="protein sequence ID" value="KAA6397609.1"/>
    <property type="molecule type" value="Genomic_DNA"/>
</dbReference>
<protein>
    <submittedName>
        <fullName evidence="2">Uncharacterized protein</fullName>
    </submittedName>
</protein>
<dbReference type="Proteomes" id="UP000324800">
    <property type="component" value="Unassembled WGS sequence"/>
</dbReference>
<accession>A0A5J4WU00</accession>
<dbReference type="AlphaFoldDB" id="A0A5J4WU00"/>
<reference evidence="2 3" key="1">
    <citation type="submission" date="2019-03" db="EMBL/GenBank/DDBJ databases">
        <title>Single cell metagenomics reveals metabolic interactions within the superorganism composed of flagellate Streblomastix strix and complex community of Bacteroidetes bacteria on its surface.</title>
        <authorList>
            <person name="Treitli S.C."/>
            <person name="Kolisko M."/>
            <person name="Husnik F."/>
            <person name="Keeling P."/>
            <person name="Hampl V."/>
        </authorList>
    </citation>
    <scope>NUCLEOTIDE SEQUENCE [LARGE SCALE GENOMIC DNA]</scope>
    <source>
        <strain evidence="2">ST1C</strain>
    </source>
</reference>
<feature type="region of interest" description="Disordered" evidence="1">
    <location>
        <begin position="63"/>
        <end position="108"/>
    </location>
</feature>
<proteinExistence type="predicted"/>
<comment type="caution">
    <text evidence="2">The sequence shown here is derived from an EMBL/GenBank/DDBJ whole genome shotgun (WGS) entry which is preliminary data.</text>
</comment>